<dbReference type="AlphaFoldDB" id="A0A1S8DI54"/>
<sequence>MLNALLKRRRCYAQLSPQGLCLALWELKDAPRQGHWVEVCEMEPRWIGKPLPASARVIRNARRNQWRLLPA</sequence>
<proteinExistence type="predicted"/>
<dbReference type="Proteomes" id="UP000242847">
    <property type="component" value="Unassembled WGS sequence"/>
</dbReference>
<name>A0A1S8DI54_9GAMM</name>
<keyword evidence="2" id="KW-1185">Reference proteome</keyword>
<reference evidence="1 2" key="1">
    <citation type="submission" date="2017-01" db="EMBL/GenBank/DDBJ databases">
        <title>Draft genome sequence of Pseudomonas pachastrellae type strain CCUG 46540T from a deep sea.</title>
        <authorList>
            <person name="Gomila M."/>
            <person name="Mulet M."/>
            <person name="Lalucat J."/>
            <person name="Garcia-Valdes E."/>
        </authorList>
    </citation>
    <scope>NUCLEOTIDE SEQUENCE [LARGE SCALE GENOMIC DNA]</scope>
    <source>
        <strain evidence="1 2">CCUG 46540</strain>
    </source>
</reference>
<dbReference type="EMBL" id="MUBC01000012">
    <property type="protein sequence ID" value="ONM44539.1"/>
    <property type="molecule type" value="Genomic_DNA"/>
</dbReference>
<organism evidence="1 2">
    <name type="scientific">Halopseudomonas pachastrellae</name>
    <dbReference type="NCBI Taxonomy" id="254161"/>
    <lineage>
        <taxon>Bacteria</taxon>
        <taxon>Pseudomonadati</taxon>
        <taxon>Pseudomonadota</taxon>
        <taxon>Gammaproteobacteria</taxon>
        <taxon>Pseudomonadales</taxon>
        <taxon>Pseudomonadaceae</taxon>
        <taxon>Halopseudomonas</taxon>
    </lineage>
</organism>
<gene>
    <name evidence="1" type="ORF">BXT89_07180</name>
</gene>
<accession>A0A1S8DI54</accession>
<dbReference type="RefSeq" id="WP_083726143.1">
    <property type="nucleotide sequence ID" value="NZ_FOUD01000002.1"/>
</dbReference>
<evidence type="ECO:0000313" key="1">
    <source>
        <dbReference type="EMBL" id="ONM44539.1"/>
    </source>
</evidence>
<dbReference type="OrthoDB" id="6910208at2"/>
<protein>
    <submittedName>
        <fullName evidence="1">Uncharacterized protein</fullName>
    </submittedName>
</protein>
<comment type="caution">
    <text evidence="1">The sequence shown here is derived from an EMBL/GenBank/DDBJ whole genome shotgun (WGS) entry which is preliminary data.</text>
</comment>
<evidence type="ECO:0000313" key="2">
    <source>
        <dbReference type="Proteomes" id="UP000242847"/>
    </source>
</evidence>